<dbReference type="GO" id="GO:0005085">
    <property type="term" value="F:guanyl-nucleotide exchange factor activity"/>
    <property type="evidence" value="ECO:0007669"/>
    <property type="project" value="InterPro"/>
</dbReference>
<feature type="domain" description="SEC7" evidence="1">
    <location>
        <begin position="2"/>
        <end position="173"/>
    </location>
</feature>
<evidence type="ECO:0000313" key="3">
    <source>
        <dbReference type="Proteomes" id="UP000585614"/>
    </source>
</evidence>
<organism evidence="2 3">
    <name type="scientific">Rhinolophus ferrumequinum</name>
    <name type="common">Greater horseshoe bat</name>
    <dbReference type="NCBI Taxonomy" id="59479"/>
    <lineage>
        <taxon>Eukaryota</taxon>
        <taxon>Metazoa</taxon>
        <taxon>Chordata</taxon>
        <taxon>Craniata</taxon>
        <taxon>Vertebrata</taxon>
        <taxon>Euteleostomi</taxon>
        <taxon>Mammalia</taxon>
        <taxon>Eutheria</taxon>
        <taxon>Laurasiatheria</taxon>
        <taxon>Chiroptera</taxon>
        <taxon>Yinpterochiroptera</taxon>
        <taxon>Rhinolophoidea</taxon>
        <taxon>Rhinolophidae</taxon>
        <taxon>Rhinolophinae</taxon>
        <taxon>Rhinolophus</taxon>
    </lineage>
</organism>
<protein>
    <submittedName>
        <fullName evidence="2">Cytohesin 1</fullName>
    </submittedName>
</protein>
<dbReference type="PANTHER" id="PTHR10663:SF340">
    <property type="entry name" value="CYTOHESIN-1"/>
    <property type="match status" value="1"/>
</dbReference>
<evidence type="ECO:0000313" key="2">
    <source>
        <dbReference type="EMBL" id="KAF6298357.1"/>
    </source>
</evidence>
<dbReference type="FunFam" id="1.10.220.20:FF:000003">
    <property type="entry name" value="Cytohesin 1"/>
    <property type="match status" value="1"/>
</dbReference>
<dbReference type="PANTHER" id="PTHR10663">
    <property type="entry name" value="GUANYL-NUCLEOTIDE EXCHANGE FACTOR"/>
    <property type="match status" value="1"/>
</dbReference>
<dbReference type="Proteomes" id="UP000585614">
    <property type="component" value="Unassembled WGS sequence"/>
</dbReference>
<dbReference type="Pfam" id="PF01369">
    <property type="entry name" value="Sec7"/>
    <property type="match status" value="1"/>
</dbReference>
<dbReference type="CDD" id="cd00171">
    <property type="entry name" value="Sec7"/>
    <property type="match status" value="1"/>
</dbReference>
<dbReference type="SMART" id="SM00222">
    <property type="entry name" value="Sec7"/>
    <property type="match status" value="1"/>
</dbReference>
<dbReference type="Gene3D" id="1.10.220.20">
    <property type="match status" value="1"/>
</dbReference>
<proteinExistence type="predicted"/>
<dbReference type="InterPro" id="IPR035999">
    <property type="entry name" value="Sec7_dom_sf"/>
</dbReference>
<name>A0A7J7TD82_RHIFE</name>
<dbReference type="InterPro" id="IPR023394">
    <property type="entry name" value="Sec7_C_sf"/>
</dbReference>
<dbReference type="FunFam" id="1.10.1000.11:FF:000002">
    <property type="entry name" value="Cytohesin 1"/>
    <property type="match status" value="1"/>
</dbReference>
<gene>
    <name evidence="2" type="ORF">mRhiFer1_003629</name>
</gene>
<accession>A0A7J7TD82</accession>
<comment type="caution">
    <text evidence="2">The sequence shown here is derived from an EMBL/GenBank/DDBJ whole genome shotgun (WGS) entry which is preliminary data.</text>
</comment>
<dbReference type="EMBL" id="JACAGC010000020">
    <property type="protein sequence ID" value="KAF6298357.1"/>
    <property type="molecule type" value="Genomic_DNA"/>
</dbReference>
<evidence type="ECO:0000259" key="1">
    <source>
        <dbReference type="PROSITE" id="PS50190"/>
    </source>
</evidence>
<dbReference type="PROSITE" id="PS50190">
    <property type="entry name" value="SEC7"/>
    <property type="match status" value="1"/>
</dbReference>
<dbReference type="SUPFAM" id="SSF48425">
    <property type="entry name" value="Sec7 domain"/>
    <property type="match status" value="1"/>
</dbReference>
<dbReference type="Gene3D" id="1.10.1000.11">
    <property type="entry name" value="Arf Nucleotide-binding Site Opener,domain 2"/>
    <property type="match status" value="1"/>
</dbReference>
<dbReference type="GO" id="GO:0032012">
    <property type="term" value="P:regulation of ARF protein signal transduction"/>
    <property type="evidence" value="ECO:0007669"/>
    <property type="project" value="InterPro"/>
</dbReference>
<dbReference type="InterPro" id="IPR000904">
    <property type="entry name" value="Sec7_dom"/>
</dbReference>
<reference evidence="2 3" key="1">
    <citation type="journal article" date="2020" name="Nature">
        <title>Six reference-quality genomes reveal evolution of bat adaptations.</title>
        <authorList>
            <person name="Jebb D."/>
            <person name="Huang Z."/>
            <person name="Pippel M."/>
            <person name="Hughes G.M."/>
            <person name="Lavrichenko K."/>
            <person name="Devanna P."/>
            <person name="Winkler S."/>
            <person name="Jermiin L.S."/>
            <person name="Skirmuntt E.C."/>
            <person name="Katzourakis A."/>
            <person name="Burkitt-Gray L."/>
            <person name="Ray D.A."/>
            <person name="Sullivan K.A.M."/>
            <person name="Roscito J.G."/>
            <person name="Kirilenko B.M."/>
            <person name="Davalos L.M."/>
            <person name="Corthals A.P."/>
            <person name="Power M.L."/>
            <person name="Jones G."/>
            <person name="Ransome R.D."/>
            <person name="Dechmann D.K.N."/>
            <person name="Locatelli A.G."/>
            <person name="Puechmaille S.J."/>
            <person name="Fedrigo O."/>
            <person name="Jarvis E.D."/>
            <person name="Hiller M."/>
            <person name="Vernes S.C."/>
            <person name="Myers E.W."/>
            <person name="Teeling E.C."/>
        </authorList>
    </citation>
    <scope>NUCLEOTIDE SEQUENCE [LARGE SCALE GENOMIC DNA]</scope>
    <source>
        <strain evidence="2">MRhiFer1</strain>
        <tissue evidence="2">Lung</tissue>
    </source>
</reference>
<sequence length="222" mass="24889">MQRNKQVAMGRKKFNMDPKKGIQFLIENDLLKNTCEDIAQFLYKGEGLNKTAIGDYLGERDDFNIQVLHAFVGLHEFTDLNLVQALRQFLWSFRLPGEAQKIDRMMEAFAQRYCQCNSGVFQSTDTCYVLSFAIIMLNTSLHNPNVKDKPTVERFIAMNRGINDGGDLPEELLRVSAAPAHVPRPPSPVPVRVSVLSTRLNSITTLVVRLHGGIGRGGSPEI</sequence>
<dbReference type="AlphaFoldDB" id="A0A7J7TD82"/>